<dbReference type="Gene3D" id="3.10.350.10">
    <property type="entry name" value="LysM domain"/>
    <property type="match status" value="1"/>
</dbReference>
<protein>
    <submittedName>
        <fullName evidence="3">DUF3794 domain-containing protein</fullName>
    </submittedName>
</protein>
<dbReference type="Pfam" id="PF12673">
    <property type="entry name" value="SipL"/>
    <property type="match status" value="3"/>
</dbReference>
<dbReference type="GO" id="GO:0008932">
    <property type="term" value="F:lytic endotransglycosylase activity"/>
    <property type="evidence" value="ECO:0007669"/>
    <property type="project" value="TreeGrafter"/>
</dbReference>
<name>A0A8I0DPJ1_9CLOT</name>
<dbReference type="SUPFAM" id="SSF54106">
    <property type="entry name" value="LysM domain"/>
    <property type="match status" value="1"/>
</dbReference>
<dbReference type="CDD" id="cd00118">
    <property type="entry name" value="LysM"/>
    <property type="match status" value="1"/>
</dbReference>
<accession>A0A8I0DPJ1</accession>
<dbReference type="InterPro" id="IPR036779">
    <property type="entry name" value="LysM_dom_sf"/>
</dbReference>
<dbReference type="PROSITE" id="PS50943">
    <property type="entry name" value="HTH_CROC1"/>
    <property type="match status" value="1"/>
</dbReference>
<comment type="caution">
    <text evidence="3">The sequence shown here is derived from an EMBL/GenBank/DDBJ whole genome shotgun (WGS) entry which is preliminary data.</text>
</comment>
<feature type="domain" description="HTH cro/C1-type" evidence="1">
    <location>
        <begin position="480"/>
        <end position="496"/>
    </location>
</feature>
<dbReference type="SMART" id="SM00257">
    <property type="entry name" value="LysM"/>
    <property type="match status" value="1"/>
</dbReference>
<organism evidence="3 4">
    <name type="scientific">Clostridium lentum</name>
    <dbReference type="NCBI Taxonomy" id="2763037"/>
    <lineage>
        <taxon>Bacteria</taxon>
        <taxon>Bacillati</taxon>
        <taxon>Bacillota</taxon>
        <taxon>Clostridia</taxon>
        <taxon>Eubacteriales</taxon>
        <taxon>Clostridiaceae</taxon>
        <taxon>Clostridium</taxon>
    </lineage>
</organism>
<evidence type="ECO:0000313" key="3">
    <source>
        <dbReference type="EMBL" id="MBC5640286.1"/>
    </source>
</evidence>
<sequence length="522" mass="58782">MSQIDVIKENVQYEQLLRESTGSNILKGEYLIKDSHPDVHEILGVDAKATVTNKEVLADKVMLEGVVTYTVLYLSIDESDIERINSVNLSEKFADYLELTGIEHKVLCDVECVVEHIQANIMNERKIAIEGVRTTKWHIYEIDEFEFIKDLEGSSDIQVQKETEEINKVIGDKEIELMGKSILKATMDKPEIEDILQCSLNLHKKETKLGEDKIYFGCYCKVEVLYKGKDTDDIVLLNDDVYLSKEQELIGCNADMMAYNEVDIVNSDYIVTLDDLGENRIINVEFLAKGVVKVLSKEKIDLINDAYCPSQPIDLIKNNHDIGLIHGMVNTEVILKDNISLDDDKEKIGSIIMTSGCPVITDKSVENDKIKLEGVVKVSALYRTADEISRINMCTGEVPFTTAIDLKGTNKDMDVVSKVQMETIDSIIEANTIGVRITLSVWAKVSYKVNKEWIVDVVESENGRAESEASVIIYSVDKGDTLWKLAKKYNTTIEELVKINDIENPEIIIIGQKLIIPGRAIF</sequence>
<dbReference type="Proteomes" id="UP000662088">
    <property type="component" value="Unassembled WGS sequence"/>
</dbReference>
<dbReference type="EMBL" id="JACOOQ010000011">
    <property type="protein sequence ID" value="MBC5640286.1"/>
    <property type="molecule type" value="Genomic_DNA"/>
</dbReference>
<dbReference type="InterPro" id="IPR018392">
    <property type="entry name" value="LysM"/>
</dbReference>
<dbReference type="RefSeq" id="WP_022211333.1">
    <property type="nucleotide sequence ID" value="NZ_JACOOQ010000011.1"/>
</dbReference>
<dbReference type="AlphaFoldDB" id="A0A8I0DPJ1"/>
<evidence type="ECO:0000313" key="4">
    <source>
        <dbReference type="Proteomes" id="UP000662088"/>
    </source>
</evidence>
<proteinExistence type="predicted"/>
<dbReference type="InterPro" id="IPR024300">
    <property type="entry name" value="SipL_SPOCS_dom"/>
</dbReference>
<dbReference type="InterPro" id="IPR001387">
    <property type="entry name" value="Cro/C1-type_HTH"/>
</dbReference>
<dbReference type="PANTHER" id="PTHR33734">
    <property type="entry name" value="LYSM DOMAIN-CONTAINING GPI-ANCHORED PROTEIN 2"/>
    <property type="match status" value="1"/>
</dbReference>
<evidence type="ECO:0000259" key="2">
    <source>
        <dbReference type="PROSITE" id="PS51782"/>
    </source>
</evidence>
<gene>
    <name evidence="3" type="ORF">H8R92_07535</name>
</gene>
<dbReference type="PANTHER" id="PTHR33734:SF22">
    <property type="entry name" value="MEMBRANE-BOUND LYTIC MUREIN TRANSGLYCOSYLASE D"/>
    <property type="match status" value="1"/>
</dbReference>
<evidence type="ECO:0000259" key="1">
    <source>
        <dbReference type="PROSITE" id="PS50943"/>
    </source>
</evidence>
<dbReference type="Pfam" id="PF01476">
    <property type="entry name" value="LysM"/>
    <property type="match status" value="1"/>
</dbReference>
<reference evidence="3" key="1">
    <citation type="submission" date="2020-08" db="EMBL/GenBank/DDBJ databases">
        <title>Genome public.</title>
        <authorList>
            <person name="Liu C."/>
            <person name="Sun Q."/>
        </authorList>
    </citation>
    <scope>NUCLEOTIDE SEQUENCE</scope>
    <source>
        <strain evidence="3">NSJ-42</strain>
    </source>
</reference>
<keyword evidence="4" id="KW-1185">Reference proteome</keyword>
<feature type="domain" description="LysM" evidence="2">
    <location>
        <begin position="472"/>
        <end position="516"/>
    </location>
</feature>
<dbReference type="PROSITE" id="PS51782">
    <property type="entry name" value="LYSM"/>
    <property type="match status" value="1"/>
</dbReference>